<keyword evidence="6 7" id="KW-0472">Membrane</keyword>
<feature type="transmembrane region" description="Helical" evidence="7">
    <location>
        <begin position="12"/>
        <end position="30"/>
    </location>
</feature>
<proteinExistence type="predicted"/>
<evidence type="ECO:0000256" key="1">
    <source>
        <dbReference type="ARBA" id="ARBA00004141"/>
    </source>
</evidence>
<keyword evidence="2" id="KW-0813">Transport</keyword>
<feature type="transmembrane region" description="Helical" evidence="7">
    <location>
        <begin position="51"/>
        <end position="70"/>
    </location>
</feature>
<evidence type="ECO:0000313" key="8">
    <source>
        <dbReference type="EMBL" id="CAD9862064.1"/>
    </source>
</evidence>
<dbReference type="PANTHER" id="PTHR11101">
    <property type="entry name" value="PHOSPHATE TRANSPORTER"/>
    <property type="match status" value="1"/>
</dbReference>
<gene>
    <name evidence="8" type="ORF">FJAP1339_LOCUS4589</name>
</gene>
<dbReference type="GO" id="GO:0035435">
    <property type="term" value="P:phosphate ion transmembrane transport"/>
    <property type="evidence" value="ECO:0007669"/>
    <property type="project" value="TreeGrafter"/>
</dbReference>
<keyword evidence="3" id="KW-0592">Phosphate transport</keyword>
<protein>
    <recommendedName>
        <fullName evidence="9">Phosphate transporter</fullName>
    </recommendedName>
</protein>
<comment type="subcellular location">
    <subcellularLocation>
        <location evidence="1">Membrane</location>
        <topology evidence="1">Multi-pass membrane protein</topology>
    </subcellularLocation>
</comment>
<reference evidence="8" key="1">
    <citation type="submission" date="2021-01" db="EMBL/GenBank/DDBJ databases">
        <authorList>
            <person name="Corre E."/>
            <person name="Pelletier E."/>
            <person name="Niang G."/>
            <person name="Scheremetjew M."/>
            <person name="Finn R."/>
            <person name="Kale V."/>
            <person name="Holt S."/>
            <person name="Cochrane G."/>
            <person name="Meng A."/>
            <person name="Brown T."/>
            <person name="Cohen L."/>
        </authorList>
    </citation>
    <scope>NUCLEOTIDE SEQUENCE</scope>
    <source>
        <strain evidence="8">CCMP1661</strain>
    </source>
</reference>
<dbReference type="PANTHER" id="PTHR11101:SF80">
    <property type="entry name" value="PHOSPHATE TRANSPORTER"/>
    <property type="match status" value="1"/>
</dbReference>
<dbReference type="GO" id="GO:0016020">
    <property type="term" value="C:membrane"/>
    <property type="evidence" value="ECO:0007669"/>
    <property type="project" value="UniProtKB-SubCell"/>
</dbReference>
<evidence type="ECO:0000256" key="2">
    <source>
        <dbReference type="ARBA" id="ARBA00022448"/>
    </source>
</evidence>
<evidence type="ECO:0000256" key="7">
    <source>
        <dbReference type="SAM" id="Phobius"/>
    </source>
</evidence>
<evidence type="ECO:0000256" key="3">
    <source>
        <dbReference type="ARBA" id="ARBA00022592"/>
    </source>
</evidence>
<feature type="transmembrane region" description="Helical" evidence="7">
    <location>
        <begin position="90"/>
        <end position="112"/>
    </location>
</feature>
<dbReference type="EMBL" id="HBHR01009580">
    <property type="protein sequence ID" value="CAD9862064.1"/>
    <property type="molecule type" value="Transcribed_RNA"/>
</dbReference>
<keyword evidence="5 7" id="KW-1133">Transmembrane helix</keyword>
<dbReference type="Pfam" id="PF01384">
    <property type="entry name" value="PHO4"/>
    <property type="match status" value="1"/>
</dbReference>
<dbReference type="InterPro" id="IPR001204">
    <property type="entry name" value="Phos_transporter"/>
</dbReference>
<keyword evidence="4 7" id="KW-0812">Transmembrane</keyword>
<dbReference type="AlphaFoldDB" id="A0A7S2Y0C1"/>
<evidence type="ECO:0000256" key="4">
    <source>
        <dbReference type="ARBA" id="ARBA00022692"/>
    </source>
</evidence>
<evidence type="ECO:0000256" key="6">
    <source>
        <dbReference type="ARBA" id="ARBA00023136"/>
    </source>
</evidence>
<accession>A0A7S2Y0C1</accession>
<evidence type="ECO:0000256" key="5">
    <source>
        <dbReference type="ARBA" id="ARBA00022989"/>
    </source>
</evidence>
<dbReference type="GO" id="GO:0005315">
    <property type="term" value="F:phosphate transmembrane transporter activity"/>
    <property type="evidence" value="ECO:0007669"/>
    <property type="project" value="InterPro"/>
</dbReference>
<evidence type="ECO:0008006" key="9">
    <source>
        <dbReference type="Google" id="ProtNLM"/>
    </source>
</evidence>
<name>A0A7S2Y0C1_9STRA</name>
<sequence>MAGNGEPDDYLCIVILAGILAVFTAYGIGANDVANAFSTSVGSKTLTMRQAVVFAGIFEFLGAVLFESHVVKTVRKGIADVNCFVDDGELLMYGMMCVIFVTGCWLVLATAFELPVSTTHSNIGGIIGMTMTARGSRCVIWKEDTDKFSYIKGVAAVVLS</sequence>
<organism evidence="8">
    <name type="scientific">Fibrocapsa japonica</name>
    <dbReference type="NCBI Taxonomy" id="94617"/>
    <lineage>
        <taxon>Eukaryota</taxon>
        <taxon>Sar</taxon>
        <taxon>Stramenopiles</taxon>
        <taxon>Ochrophyta</taxon>
        <taxon>Raphidophyceae</taxon>
        <taxon>Chattonellales</taxon>
        <taxon>Chattonellaceae</taxon>
        <taxon>Fibrocapsa</taxon>
    </lineage>
</organism>